<keyword evidence="5 8" id="KW-0255">Endonuclease</keyword>
<dbReference type="RefSeq" id="WP_236098730.1">
    <property type="nucleotide sequence ID" value="NZ_JAKGUD010000003.1"/>
</dbReference>
<organism evidence="11 12">
    <name type="scientific">Dethiosulfovibrio marinus</name>
    <dbReference type="NCBI Taxonomy" id="133532"/>
    <lineage>
        <taxon>Bacteria</taxon>
        <taxon>Thermotogati</taxon>
        <taxon>Synergistota</taxon>
        <taxon>Synergistia</taxon>
        <taxon>Synergistales</taxon>
        <taxon>Dethiosulfovibrionaceae</taxon>
        <taxon>Dethiosulfovibrio</taxon>
    </lineage>
</organism>
<protein>
    <recommendedName>
        <fullName evidence="8">Ribonuclease 3</fullName>
        <ecNumber evidence="8">3.1.26.3</ecNumber>
    </recommendedName>
    <alternativeName>
        <fullName evidence="8">Ribonuclease III</fullName>
        <shortName evidence="8">RNase III</shortName>
    </alternativeName>
</protein>
<name>A0ABS9EL83_9BACT</name>
<keyword evidence="8" id="KW-0819">tRNA processing</keyword>
<dbReference type="Pfam" id="PF14622">
    <property type="entry name" value="Ribonucleas_3_3"/>
    <property type="match status" value="1"/>
</dbReference>
<dbReference type="SMART" id="SM00535">
    <property type="entry name" value="RIBOc"/>
    <property type="match status" value="1"/>
</dbReference>
<reference evidence="11 12" key="1">
    <citation type="submission" date="2022-01" db="EMBL/GenBank/DDBJ databases">
        <title>Dethiosulfovibrio faecalis sp. nov., a novel proteolytic, non-sulfur-reducing bacterium isolated from a marine aquaculture solid waste bioreactor.</title>
        <authorList>
            <person name="Grabowski S."/>
            <person name="Apolinario E."/>
            <person name="Schneider N."/>
            <person name="Marshall C.W."/>
            <person name="Sowers K.R."/>
        </authorList>
    </citation>
    <scope>NUCLEOTIDE SEQUENCE [LARGE SCALE GENOMIC DNA]</scope>
    <source>
        <strain evidence="11 12">DSM 12537</strain>
    </source>
</reference>
<dbReference type="CDD" id="cd10845">
    <property type="entry name" value="DSRM_RNAse_III_family"/>
    <property type="match status" value="1"/>
</dbReference>
<feature type="active site" evidence="8">
    <location>
        <position position="127"/>
    </location>
</feature>
<feature type="domain" description="RNase III" evidence="10">
    <location>
        <begin position="10"/>
        <end position="138"/>
    </location>
</feature>
<dbReference type="PROSITE" id="PS00517">
    <property type="entry name" value="RNASE_3_1"/>
    <property type="match status" value="1"/>
</dbReference>
<keyword evidence="7 8" id="KW-0694">RNA-binding</keyword>
<keyword evidence="8" id="KW-0460">Magnesium</keyword>
<dbReference type="Pfam" id="PF00035">
    <property type="entry name" value="dsrm"/>
    <property type="match status" value="1"/>
</dbReference>
<sequence>MYGRKWENNLSLIQDRLGYSFTDIELLREALTHSSYAHESGLCSWNERLEFLGDAVLELATSTRLFRAMKDMDEGGLTRLRARLVRKEALLTWAEALGLSGVLRVNRGLRKKEGSSDLSSMHADAIEAIFGAVYMDGGYDMAESVVNRYLDFLFEKGDYLQDGTSSIDPKSELQQILQIRGEPLPEYRIMSREGPPHSPSFEVELYVSGVLLSSGRGRSIKEAEVQAALDGLSLMRSVARDDSL</sequence>
<feature type="binding site" evidence="8">
    <location>
        <position position="127"/>
    </location>
    <ligand>
        <name>Mg(2+)</name>
        <dbReference type="ChEBI" id="CHEBI:18420"/>
    </ligand>
</feature>
<keyword evidence="3 8" id="KW-0507">mRNA processing</keyword>
<comment type="similarity">
    <text evidence="2">Belongs to the ribonuclease III family.</text>
</comment>
<evidence type="ECO:0000256" key="1">
    <source>
        <dbReference type="ARBA" id="ARBA00000109"/>
    </source>
</evidence>
<comment type="cofactor">
    <cofactor evidence="8">
        <name>Mg(2+)</name>
        <dbReference type="ChEBI" id="CHEBI:18420"/>
    </cofactor>
</comment>
<dbReference type="PROSITE" id="PS50137">
    <property type="entry name" value="DS_RBD"/>
    <property type="match status" value="1"/>
</dbReference>
<evidence type="ECO:0000256" key="4">
    <source>
        <dbReference type="ARBA" id="ARBA00022722"/>
    </source>
</evidence>
<evidence type="ECO:0000256" key="3">
    <source>
        <dbReference type="ARBA" id="ARBA00022664"/>
    </source>
</evidence>
<evidence type="ECO:0000256" key="7">
    <source>
        <dbReference type="ARBA" id="ARBA00022884"/>
    </source>
</evidence>
<dbReference type="CDD" id="cd00593">
    <property type="entry name" value="RIBOc"/>
    <property type="match status" value="1"/>
</dbReference>
<feature type="binding site" evidence="8">
    <location>
        <position position="50"/>
    </location>
    <ligand>
        <name>Mg(2+)</name>
        <dbReference type="ChEBI" id="CHEBI:18420"/>
    </ligand>
</feature>
<keyword evidence="12" id="KW-1185">Reference proteome</keyword>
<dbReference type="Gene3D" id="3.30.160.20">
    <property type="match status" value="1"/>
</dbReference>
<feature type="binding site" evidence="8">
    <location>
        <position position="124"/>
    </location>
    <ligand>
        <name>Mg(2+)</name>
        <dbReference type="ChEBI" id="CHEBI:18420"/>
    </ligand>
</feature>
<dbReference type="PROSITE" id="PS50142">
    <property type="entry name" value="RNASE_3_2"/>
    <property type="match status" value="1"/>
</dbReference>
<keyword evidence="8" id="KW-0699">rRNA-binding</keyword>
<feature type="domain" description="DRBM" evidence="9">
    <location>
        <begin position="168"/>
        <end position="237"/>
    </location>
</feature>
<gene>
    <name evidence="8 11" type="primary">rnc</name>
    <name evidence="11" type="ORF">L2W38_03965</name>
</gene>
<dbReference type="GO" id="GO:0004525">
    <property type="term" value="F:ribonuclease III activity"/>
    <property type="evidence" value="ECO:0007669"/>
    <property type="project" value="UniProtKB-EC"/>
</dbReference>
<dbReference type="EMBL" id="JAKGUD010000003">
    <property type="protein sequence ID" value="MCF4141970.1"/>
    <property type="molecule type" value="Genomic_DNA"/>
</dbReference>
<dbReference type="Proteomes" id="UP001200430">
    <property type="component" value="Unassembled WGS sequence"/>
</dbReference>
<dbReference type="SUPFAM" id="SSF54768">
    <property type="entry name" value="dsRNA-binding domain-like"/>
    <property type="match status" value="1"/>
</dbReference>
<dbReference type="NCBIfam" id="TIGR02191">
    <property type="entry name" value="RNaseIII"/>
    <property type="match status" value="1"/>
</dbReference>
<comment type="function">
    <text evidence="8">Digests double-stranded RNA. Involved in the processing of primary rRNA transcript to yield the immediate precursors to the large and small rRNAs (23S and 16S). Processes some mRNAs, and tRNAs when they are encoded in the rRNA operon. Processes pre-crRNA and tracrRNA of type II CRISPR loci if present in the organism.</text>
</comment>
<dbReference type="InterPro" id="IPR000999">
    <property type="entry name" value="RNase_III_dom"/>
</dbReference>
<keyword evidence="8" id="KW-0479">Metal-binding</keyword>
<evidence type="ECO:0000259" key="9">
    <source>
        <dbReference type="PROSITE" id="PS50137"/>
    </source>
</evidence>
<dbReference type="EC" id="3.1.26.3" evidence="8"/>
<proteinExistence type="inferred from homology"/>
<evidence type="ECO:0000256" key="8">
    <source>
        <dbReference type="HAMAP-Rule" id="MF_00104"/>
    </source>
</evidence>
<keyword evidence="6 8" id="KW-0378">Hydrolase</keyword>
<keyword evidence="8" id="KW-0963">Cytoplasm</keyword>
<accession>A0ABS9EL83</accession>
<evidence type="ECO:0000256" key="5">
    <source>
        <dbReference type="ARBA" id="ARBA00022759"/>
    </source>
</evidence>
<dbReference type="InterPro" id="IPR011907">
    <property type="entry name" value="RNase_III"/>
</dbReference>
<comment type="caution">
    <text evidence="11">The sequence shown here is derived from an EMBL/GenBank/DDBJ whole genome shotgun (WGS) entry which is preliminary data.</text>
</comment>
<comment type="catalytic activity">
    <reaction evidence="1 8">
        <text>Endonucleolytic cleavage to 5'-phosphomonoester.</text>
        <dbReference type="EC" id="3.1.26.3"/>
    </reaction>
</comment>
<dbReference type="SUPFAM" id="SSF69065">
    <property type="entry name" value="RNase III domain-like"/>
    <property type="match status" value="1"/>
</dbReference>
<evidence type="ECO:0000256" key="6">
    <source>
        <dbReference type="ARBA" id="ARBA00022801"/>
    </source>
</evidence>
<dbReference type="PANTHER" id="PTHR11207">
    <property type="entry name" value="RIBONUCLEASE III"/>
    <property type="match status" value="1"/>
</dbReference>
<comment type="subcellular location">
    <subcellularLocation>
        <location evidence="8">Cytoplasm</location>
    </subcellularLocation>
</comment>
<evidence type="ECO:0000313" key="12">
    <source>
        <dbReference type="Proteomes" id="UP001200430"/>
    </source>
</evidence>
<dbReference type="InterPro" id="IPR014720">
    <property type="entry name" value="dsRBD_dom"/>
</dbReference>
<dbReference type="HAMAP" id="MF_00104">
    <property type="entry name" value="RNase_III"/>
    <property type="match status" value="1"/>
</dbReference>
<dbReference type="SMART" id="SM00358">
    <property type="entry name" value="DSRM"/>
    <property type="match status" value="1"/>
</dbReference>
<dbReference type="Gene3D" id="1.10.1520.10">
    <property type="entry name" value="Ribonuclease III domain"/>
    <property type="match status" value="1"/>
</dbReference>
<dbReference type="InterPro" id="IPR036389">
    <property type="entry name" value="RNase_III_sf"/>
</dbReference>
<comment type="subunit">
    <text evidence="8">Homodimer.</text>
</comment>
<evidence type="ECO:0000313" key="11">
    <source>
        <dbReference type="EMBL" id="MCF4141970.1"/>
    </source>
</evidence>
<keyword evidence="4 8" id="KW-0540">Nuclease</keyword>
<keyword evidence="8" id="KW-0698">rRNA processing</keyword>
<evidence type="ECO:0000259" key="10">
    <source>
        <dbReference type="PROSITE" id="PS50142"/>
    </source>
</evidence>
<feature type="active site" evidence="8">
    <location>
        <position position="54"/>
    </location>
</feature>
<dbReference type="PANTHER" id="PTHR11207:SF0">
    <property type="entry name" value="RIBONUCLEASE 3"/>
    <property type="match status" value="1"/>
</dbReference>
<evidence type="ECO:0000256" key="2">
    <source>
        <dbReference type="ARBA" id="ARBA00010183"/>
    </source>
</evidence>